<proteinExistence type="predicted"/>
<keyword evidence="2" id="KW-0472">Membrane</keyword>
<protein>
    <submittedName>
        <fullName evidence="3">Unannotated protein</fullName>
    </submittedName>
</protein>
<keyword evidence="2" id="KW-1133">Transmembrane helix</keyword>
<dbReference type="AlphaFoldDB" id="A0A6J6L8K4"/>
<feature type="transmembrane region" description="Helical" evidence="2">
    <location>
        <begin position="34"/>
        <end position="53"/>
    </location>
</feature>
<reference evidence="3" key="1">
    <citation type="submission" date="2020-05" db="EMBL/GenBank/DDBJ databases">
        <authorList>
            <person name="Chiriac C."/>
            <person name="Salcher M."/>
            <person name="Ghai R."/>
            <person name="Kavagutti S V."/>
        </authorList>
    </citation>
    <scope>NUCLEOTIDE SEQUENCE</scope>
</reference>
<evidence type="ECO:0000256" key="1">
    <source>
        <dbReference type="SAM" id="MobiDB-lite"/>
    </source>
</evidence>
<evidence type="ECO:0000313" key="3">
    <source>
        <dbReference type="EMBL" id="CAB4658081.1"/>
    </source>
</evidence>
<name>A0A6J6L8K4_9ZZZZ</name>
<organism evidence="3">
    <name type="scientific">freshwater metagenome</name>
    <dbReference type="NCBI Taxonomy" id="449393"/>
    <lineage>
        <taxon>unclassified sequences</taxon>
        <taxon>metagenomes</taxon>
        <taxon>ecological metagenomes</taxon>
    </lineage>
</organism>
<sequence>MESFRTDSAHDRLTALRRPTPSNPSVATVNSRRLLAVIGGVAFVVVCALAFLLSQRATPQVVPAEVVVSAPPSDVPHTLLDGESYVAIAAEVGTFPPGLSIGDTVRVVVVSNFDTGQPARSLDDIAMIRDVTPPAEFGNTYVITVRAPLSVAVAIADAQKVHLAVVKEAVS</sequence>
<feature type="compositionally biased region" description="Basic and acidic residues" evidence="1">
    <location>
        <begin position="1"/>
        <end position="14"/>
    </location>
</feature>
<gene>
    <name evidence="3" type="ORF">UFOPK2169_01216</name>
</gene>
<dbReference type="EMBL" id="CAEZWE010000052">
    <property type="protein sequence ID" value="CAB4658081.1"/>
    <property type="molecule type" value="Genomic_DNA"/>
</dbReference>
<keyword evidence="2" id="KW-0812">Transmembrane</keyword>
<feature type="region of interest" description="Disordered" evidence="1">
    <location>
        <begin position="1"/>
        <end position="25"/>
    </location>
</feature>
<accession>A0A6J6L8K4</accession>
<evidence type="ECO:0000256" key="2">
    <source>
        <dbReference type="SAM" id="Phobius"/>
    </source>
</evidence>